<name>A0A8X6HEG0_TRICU</name>
<gene>
    <name evidence="1" type="ORF">TNCT_568731</name>
</gene>
<evidence type="ECO:0000313" key="2">
    <source>
        <dbReference type="Proteomes" id="UP000887116"/>
    </source>
</evidence>
<dbReference type="Proteomes" id="UP000887116">
    <property type="component" value="Unassembled WGS sequence"/>
</dbReference>
<organism evidence="1 2">
    <name type="scientific">Trichonephila clavata</name>
    <name type="common">Joro spider</name>
    <name type="synonym">Nephila clavata</name>
    <dbReference type="NCBI Taxonomy" id="2740835"/>
    <lineage>
        <taxon>Eukaryota</taxon>
        <taxon>Metazoa</taxon>
        <taxon>Ecdysozoa</taxon>
        <taxon>Arthropoda</taxon>
        <taxon>Chelicerata</taxon>
        <taxon>Arachnida</taxon>
        <taxon>Araneae</taxon>
        <taxon>Araneomorphae</taxon>
        <taxon>Entelegynae</taxon>
        <taxon>Araneoidea</taxon>
        <taxon>Nephilidae</taxon>
        <taxon>Trichonephila</taxon>
    </lineage>
</organism>
<reference evidence="1" key="1">
    <citation type="submission" date="2020-07" db="EMBL/GenBank/DDBJ databases">
        <title>Multicomponent nature underlies the extraordinary mechanical properties of spider dragline silk.</title>
        <authorList>
            <person name="Kono N."/>
            <person name="Nakamura H."/>
            <person name="Mori M."/>
            <person name="Yoshida Y."/>
            <person name="Ohtoshi R."/>
            <person name="Malay A.D."/>
            <person name="Moran D.A.P."/>
            <person name="Tomita M."/>
            <person name="Numata K."/>
            <person name="Arakawa K."/>
        </authorList>
    </citation>
    <scope>NUCLEOTIDE SEQUENCE</scope>
</reference>
<proteinExistence type="predicted"/>
<comment type="caution">
    <text evidence="1">The sequence shown here is derived from an EMBL/GenBank/DDBJ whole genome shotgun (WGS) entry which is preliminary data.</text>
</comment>
<dbReference type="EMBL" id="BMAO01018234">
    <property type="protein sequence ID" value="GFR22079.1"/>
    <property type="molecule type" value="Genomic_DNA"/>
</dbReference>
<keyword evidence="2" id="KW-1185">Reference proteome</keyword>
<evidence type="ECO:0000313" key="1">
    <source>
        <dbReference type="EMBL" id="GFR22079.1"/>
    </source>
</evidence>
<accession>A0A8X6HEG0</accession>
<sequence>MWVEIARRNSLHDTVMAVYRRNEWSTNPPLRHYGRTLGGPSRLLHDTRSVERDCSTEFLQLHGNGRVTAERMVRQPTA</sequence>
<dbReference type="AlphaFoldDB" id="A0A8X6HEG0"/>
<protein>
    <submittedName>
        <fullName evidence="1">Uncharacterized protein</fullName>
    </submittedName>
</protein>